<dbReference type="RefSeq" id="WP_390333117.1">
    <property type="nucleotide sequence ID" value="NZ_JBHRTP010000091.1"/>
</dbReference>
<comment type="caution">
    <text evidence="1">The sequence shown here is derived from an EMBL/GenBank/DDBJ whole genome shotgun (WGS) entry which is preliminary data.</text>
</comment>
<proteinExistence type="predicted"/>
<reference evidence="2" key="1">
    <citation type="journal article" date="2019" name="Int. J. Syst. Evol. Microbiol.">
        <title>The Global Catalogue of Microorganisms (GCM) 10K type strain sequencing project: providing services to taxonomists for standard genome sequencing and annotation.</title>
        <authorList>
            <consortium name="The Broad Institute Genomics Platform"/>
            <consortium name="The Broad Institute Genome Sequencing Center for Infectious Disease"/>
            <person name="Wu L."/>
            <person name="Ma J."/>
        </authorList>
    </citation>
    <scope>NUCLEOTIDE SEQUENCE [LARGE SCALE GENOMIC DNA]</scope>
    <source>
        <strain evidence="2">KCTC 42986</strain>
    </source>
</reference>
<dbReference type="EMBL" id="JBHRTP010000091">
    <property type="protein sequence ID" value="MFC3110918.1"/>
    <property type="molecule type" value="Genomic_DNA"/>
</dbReference>
<evidence type="ECO:0000313" key="2">
    <source>
        <dbReference type="Proteomes" id="UP001595530"/>
    </source>
</evidence>
<protein>
    <recommendedName>
        <fullName evidence="3">Peptidase S8/S53 domain-containing protein</fullName>
    </recommendedName>
</protein>
<name>A0ABV7F742_9BURK</name>
<organism evidence="1 2">
    <name type="scientific">Undibacterium arcticum</name>
    <dbReference type="NCBI Taxonomy" id="1762892"/>
    <lineage>
        <taxon>Bacteria</taxon>
        <taxon>Pseudomonadati</taxon>
        <taxon>Pseudomonadota</taxon>
        <taxon>Betaproteobacteria</taxon>
        <taxon>Burkholderiales</taxon>
        <taxon>Oxalobacteraceae</taxon>
        <taxon>Undibacterium</taxon>
    </lineage>
</organism>
<dbReference type="Proteomes" id="UP001595530">
    <property type="component" value="Unassembled WGS sequence"/>
</dbReference>
<evidence type="ECO:0000313" key="1">
    <source>
        <dbReference type="EMBL" id="MFC3110918.1"/>
    </source>
</evidence>
<evidence type="ECO:0008006" key="3">
    <source>
        <dbReference type="Google" id="ProtNLM"/>
    </source>
</evidence>
<accession>A0ABV7F742</accession>
<sequence length="96" mass="10113">MHGTGCGAMVLSIVSDKNYVPSLEKVICPAVIAAVFQDEPAPFLLNKDGSVDSSVYQTWLSNIGAEAVQAFADCSELVSPKVRAAIAQPNKAKNFA</sequence>
<gene>
    <name evidence="1" type="ORF">ACFOFO_23685</name>
</gene>
<keyword evidence="2" id="KW-1185">Reference proteome</keyword>